<evidence type="ECO:0000256" key="1">
    <source>
        <dbReference type="ARBA" id="ARBA00023118"/>
    </source>
</evidence>
<keyword evidence="1" id="KW-0051">Antiviral defense</keyword>
<dbReference type="STRING" id="1499967.U27_01510"/>
<reference evidence="3" key="1">
    <citation type="journal article" date="2015" name="PeerJ">
        <title>First genomic representation of candidate bacterial phylum KSB3 points to enhanced environmental sensing as a trigger of wastewater bulking.</title>
        <authorList>
            <person name="Sekiguchi Y."/>
            <person name="Ohashi A."/>
            <person name="Parks D.H."/>
            <person name="Yamauchi T."/>
            <person name="Tyson G.W."/>
            <person name="Hugenholtz P."/>
        </authorList>
    </citation>
    <scope>NUCLEOTIDE SEQUENCE [LARGE SCALE GENOMIC DNA]</scope>
</reference>
<proteinExistence type="predicted"/>
<dbReference type="InterPro" id="IPR005537">
    <property type="entry name" value="RAMP_III_fam"/>
</dbReference>
<name>A0A081CAK4_VECG1</name>
<dbReference type="GO" id="GO:0051607">
    <property type="term" value="P:defense response to virus"/>
    <property type="evidence" value="ECO:0007669"/>
    <property type="project" value="UniProtKB-KW"/>
</dbReference>
<dbReference type="AlphaFoldDB" id="A0A081CAK4"/>
<evidence type="ECO:0000313" key="4">
    <source>
        <dbReference type="Proteomes" id="UP000030661"/>
    </source>
</evidence>
<accession>A0A081CAK4</accession>
<dbReference type="EMBL" id="DF820481">
    <property type="protein sequence ID" value="GAK61609.1"/>
    <property type="molecule type" value="Genomic_DNA"/>
</dbReference>
<dbReference type="InterPro" id="IPR007522">
    <property type="entry name" value="CRISPR-assoc_prot_TM1795"/>
</dbReference>
<dbReference type="Proteomes" id="UP000030661">
    <property type="component" value="Unassembled WGS sequence"/>
</dbReference>
<keyword evidence="4" id="KW-1185">Reference proteome</keyword>
<gene>
    <name evidence="3" type="ORF">U27_01510</name>
</gene>
<dbReference type="NCBIfam" id="TIGR01894">
    <property type="entry name" value="cas_TM1795_cmr1"/>
    <property type="match status" value="1"/>
</dbReference>
<dbReference type="HOGENOM" id="CLU_050338_0_0_0"/>
<dbReference type="Pfam" id="PF03787">
    <property type="entry name" value="RAMPs"/>
    <property type="match status" value="1"/>
</dbReference>
<feature type="domain" description="CRISPR type III-associated protein" evidence="2">
    <location>
        <begin position="8"/>
        <end position="179"/>
    </location>
</feature>
<evidence type="ECO:0000259" key="2">
    <source>
        <dbReference type="Pfam" id="PF03787"/>
    </source>
</evidence>
<dbReference type="eggNOG" id="COG1367">
    <property type="taxonomic scope" value="Bacteria"/>
</dbReference>
<sequence>MKPIEFVVQTVTPMFMAGADGQHFELRPPSLKGDLRFWWRAYYWGKNARTVTIDEIRTEEGKIFGTTENGGCKSGFALKISHPQLNPTMSKFPKHDIQVVSRGRSFPINILEYLAYGTYEYQRGQGNVFSRQYLPPGHEMTVTLLPRQEVNENDIVKSFYFLVMFGGLGSKSRNGFGSIAIKNSDMFKRYGLPESFPDKQFFTMNLSNNHHLPPFTAFSKGMRVFKLKPPKTSQDQYPRWKTWDDCLAELGKIYREARGKLEPKHQYEQRQYIGAPIIVAKSQQSHLDRHAKPYFIRVIQKKRDDYEGYIIYLPSTYCDELDKDHFNKTIDHHKVDREFQIACDKFNLLLERQMEVIL</sequence>
<evidence type="ECO:0000313" key="3">
    <source>
        <dbReference type="EMBL" id="GAK61609.1"/>
    </source>
</evidence>
<protein>
    <submittedName>
        <fullName evidence="3">Hypothetical cytosolic protein</fullName>
    </submittedName>
</protein>
<organism evidence="3">
    <name type="scientific">Vecturithrix granuli</name>
    <dbReference type="NCBI Taxonomy" id="1499967"/>
    <lineage>
        <taxon>Bacteria</taxon>
        <taxon>Candidatus Moduliflexota</taxon>
        <taxon>Candidatus Vecturitrichia</taxon>
        <taxon>Candidatus Vecturitrichales</taxon>
        <taxon>Candidatus Vecturitrichaceae</taxon>
        <taxon>Candidatus Vecturithrix</taxon>
    </lineage>
</organism>